<evidence type="ECO:0000256" key="10">
    <source>
        <dbReference type="ARBA" id="ARBA00022703"/>
    </source>
</evidence>
<evidence type="ECO:0000256" key="2">
    <source>
        <dbReference type="ARBA" id="ARBA00004514"/>
    </source>
</evidence>
<dbReference type="GO" id="GO:0009893">
    <property type="term" value="P:positive regulation of metabolic process"/>
    <property type="evidence" value="ECO:0007669"/>
    <property type="project" value="UniProtKB-ARBA"/>
</dbReference>
<dbReference type="GO" id="GO:0010468">
    <property type="term" value="P:regulation of gene expression"/>
    <property type="evidence" value="ECO:0007669"/>
    <property type="project" value="UniProtKB-ARBA"/>
</dbReference>
<keyword evidence="10" id="KW-0053">Apoptosis</keyword>
<dbReference type="PROSITE" id="PS50011">
    <property type="entry name" value="PROTEIN_KINASE_DOM"/>
    <property type="match status" value="1"/>
</dbReference>
<keyword evidence="7" id="KW-0597">Phosphoprotein</keyword>
<keyword evidence="5" id="KW-0963">Cytoplasm</keyword>
<feature type="binding site" evidence="21">
    <location>
        <position position="50"/>
    </location>
    <ligand>
        <name>ATP</name>
        <dbReference type="ChEBI" id="CHEBI:30616"/>
    </ligand>
</feature>
<dbReference type="PANTHER" id="PTHR44329">
    <property type="entry name" value="SERINE/THREONINE-PROTEIN KINASE TNNI3K-RELATED"/>
    <property type="match status" value="1"/>
</dbReference>
<keyword evidence="13 21" id="KW-0067">ATP-binding</keyword>
<comment type="subcellular location">
    <subcellularLocation>
        <location evidence="2">Cytoplasm</location>
        <location evidence="2">Cytosol</location>
    </subcellularLocation>
    <subcellularLocation>
        <location evidence="1">Nucleus</location>
    </subcellularLocation>
</comment>
<dbReference type="PROSITE" id="PS00108">
    <property type="entry name" value="PROTEIN_KINASE_ST"/>
    <property type="match status" value="1"/>
</dbReference>
<keyword evidence="6" id="KW-0723">Serine/threonine-protein kinase</keyword>
<protein>
    <recommendedName>
        <fullName evidence="18">Receptor-interacting serine/threonine-protein kinase 3</fullName>
        <ecNumber evidence="4">2.7.11.1</ecNumber>
    </recommendedName>
    <alternativeName>
        <fullName evidence="19">RIP-like protein kinase 3</fullName>
    </alternativeName>
    <alternativeName>
        <fullName evidence="20">Receptor-interacting protein 3</fullName>
    </alternativeName>
</protein>
<dbReference type="SMART" id="SM00220">
    <property type="entry name" value="S_TKc"/>
    <property type="match status" value="1"/>
</dbReference>
<dbReference type="InterPro" id="IPR017441">
    <property type="entry name" value="Protein_kinase_ATP_BS"/>
</dbReference>
<dbReference type="InterPro" id="IPR025735">
    <property type="entry name" value="RHIM"/>
</dbReference>
<comment type="similarity">
    <text evidence="3">Belongs to the protein kinase superfamily. TKL Ser/Thr protein kinase family.</text>
</comment>
<dbReference type="AlphaFoldDB" id="A0ABD2EVH4"/>
<keyword evidence="24" id="KW-0675">Receptor</keyword>
<evidence type="ECO:0000256" key="8">
    <source>
        <dbReference type="ARBA" id="ARBA00022590"/>
    </source>
</evidence>
<evidence type="ECO:0000256" key="9">
    <source>
        <dbReference type="ARBA" id="ARBA00022679"/>
    </source>
</evidence>
<dbReference type="GO" id="GO:0005524">
    <property type="term" value="F:ATP binding"/>
    <property type="evidence" value="ECO:0007669"/>
    <property type="project" value="UniProtKB-UniRule"/>
</dbReference>
<evidence type="ECO:0000256" key="3">
    <source>
        <dbReference type="ARBA" id="ARBA00005843"/>
    </source>
</evidence>
<dbReference type="InterPro" id="IPR011009">
    <property type="entry name" value="Kinase-like_dom_sf"/>
</dbReference>
<accession>A0ABD2EVH4</accession>
<evidence type="ECO:0000256" key="18">
    <source>
        <dbReference type="ARBA" id="ARBA00071065"/>
    </source>
</evidence>
<evidence type="ECO:0000256" key="22">
    <source>
        <dbReference type="SAM" id="MobiDB-lite"/>
    </source>
</evidence>
<dbReference type="GO" id="GO:0070266">
    <property type="term" value="P:necroptotic process"/>
    <property type="evidence" value="ECO:0007669"/>
    <property type="project" value="UniProtKB-ARBA"/>
</dbReference>
<dbReference type="EC" id="2.7.11.1" evidence="4"/>
<evidence type="ECO:0000256" key="16">
    <source>
        <dbReference type="ARBA" id="ARBA00047899"/>
    </source>
</evidence>
<evidence type="ECO:0000256" key="4">
    <source>
        <dbReference type="ARBA" id="ARBA00012513"/>
    </source>
</evidence>
<evidence type="ECO:0000256" key="1">
    <source>
        <dbReference type="ARBA" id="ARBA00004123"/>
    </source>
</evidence>
<dbReference type="GO" id="GO:0007165">
    <property type="term" value="P:signal transduction"/>
    <property type="evidence" value="ECO:0007669"/>
    <property type="project" value="UniProtKB-ARBA"/>
</dbReference>
<evidence type="ECO:0000313" key="24">
    <source>
        <dbReference type="EMBL" id="KAL2790099.1"/>
    </source>
</evidence>
<evidence type="ECO:0000256" key="17">
    <source>
        <dbReference type="ARBA" id="ARBA00048679"/>
    </source>
</evidence>
<dbReference type="Pfam" id="PF12721">
    <property type="entry name" value="RHIM"/>
    <property type="match status" value="1"/>
</dbReference>
<feature type="region of interest" description="Disordered" evidence="22">
    <location>
        <begin position="371"/>
        <end position="446"/>
    </location>
</feature>
<keyword evidence="25" id="KW-1185">Reference proteome</keyword>
<dbReference type="Pfam" id="PF00069">
    <property type="entry name" value="Pkinase"/>
    <property type="match status" value="1"/>
</dbReference>
<reference evidence="24 25" key="1">
    <citation type="journal article" date="2024" name="G3 (Bethesda)">
        <title>A hybrid genome assembly of the endangered aye-aye (Daubentonia madagascariensis).</title>
        <authorList>
            <person name="Versoza C.J."/>
            <person name="Pfeifer S.P."/>
        </authorList>
    </citation>
    <scope>NUCLEOTIDE SEQUENCE [LARGE SCALE GENOMIC DNA]</scope>
    <source>
        <strain evidence="24">6821</strain>
    </source>
</reference>
<keyword evidence="11 21" id="KW-0547">Nucleotide-binding</keyword>
<keyword evidence="15" id="KW-0539">Nucleus</keyword>
<comment type="catalytic activity">
    <reaction evidence="17">
        <text>L-seryl-[protein] + ATP = O-phospho-L-seryl-[protein] + ADP + H(+)</text>
        <dbReference type="Rhea" id="RHEA:17989"/>
        <dbReference type="Rhea" id="RHEA-COMP:9863"/>
        <dbReference type="Rhea" id="RHEA-COMP:11604"/>
        <dbReference type="ChEBI" id="CHEBI:15378"/>
        <dbReference type="ChEBI" id="CHEBI:29999"/>
        <dbReference type="ChEBI" id="CHEBI:30616"/>
        <dbReference type="ChEBI" id="CHEBI:83421"/>
        <dbReference type="ChEBI" id="CHEBI:456216"/>
        <dbReference type="EC" id="2.7.11.1"/>
    </reaction>
</comment>
<proteinExistence type="inferred from homology"/>
<evidence type="ECO:0000256" key="12">
    <source>
        <dbReference type="ARBA" id="ARBA00022777"/>
    </source>
</evidence>
<dbReference type="GO" id="GO:0005829">
    <property type="term" value="C:cytosol"/>
    <property type="evidence" value="ECO:0007669"/>
    <property type="project" value="UniProtKB-SubCell"/>
</dbReference>
<evidence type="ECO:0000256" key="6">
    <source>
        <dbReference type="ARBA" id="ARBA00022527"/>
    </source>
</evidence>
<sequence length="518" mass="56202">MSCVKLWPNGASAPLVSHEELEDPKFVGEGGFGAVYRAQHRSWGFDVAVKIVNSEAISREVKAMASLRNQYVLLLLGVTENLKWDYVPRPGLVTRFMENGSLAGLLQPQYPRPWPLRYRLLQEVVLGMCYLHSLNPALLHRDLKPSNVLLDPDLHAKLADFGLSTFQGGSRSGAGSREPGGTLAYLAPELFANVNQKASMASDVYSFGILMWAVLAGREVEVVTQTSLVHEAVCERQIRPPLTKLPPSGPETPNLEGLKELMQHCWSSEPKDRPSFQECRPKTNEAFLLVQNKIDTAVTTVKNFLSEHRSGNRRLSAPESGQGGTEMDGLGGTTGSQCSCNDSMVSEMLNNLNLEGSPSCILEKFTSLTERSRAQEEQVQHGRMAGTSSNPMAQPAQTPETSPFRNQMPSPTLTGTLGPGLQGNQGAERHDMNWSSRAPGPNPIAGPPSVILHNCSGVQIGNNNYLNMPQRTTLSTQGLAPSGVGRGWQHPPLVASKEGPKEPEACSGPQCQNNHSGN</sequence>
<dbReference type="PROSITE" id="PS00107">
    <property type="entry name" value="PROTEIN_KINASE_ATP"/>
    <property type="match status" value="1"/>
</dbReference>
<dbReference type="GO" id="GO:0060545">
    <property type="term" value="P:positive regulation of necroptotic process"/>
    <property type="evidence" value="ECO:0007669"/>
    <property type="project" value="UniProtKB-ARBA"/>
</dbReference>
<evidence type="ECO:0000256" key="5">
    <source>
        <dbReference type="ARBA" id="ARBA00022490"/>
    </source>
</evidence>
<organism evidence="24 25">
    <name type="scientific">Daubentonia madagascariensis</name>
    <name type="common">Aye-aye</name>
    <name type="synonym">Sciurus madagascariensis</name>
    <dbReference type="NCBI Taxonomy" id="31869"/>
    <lineage>
        <taxon>Eukaryota</taxon>
        <taxon>Metazoa</taxon>
        <taxon>Chordata</taxon>
        <taxon>Craniata</taxon>
        <taxon>Vertebrata</taxon>
        <taxon>Euteleostomi</taxon>
        <taxon>Mammalia</taxon>
        <taxon>Eutheria</taxon>
        <taxon>Euarchontoglires</taxon>
        <taxon>Primates</taxon>
        <taxon>Strepsirrhini</taxon>
        <taxon>Chiromyiformes</taxon>
        <taxon>Daubentoniidae</taxon>
        <taxon>Daubentonia</taxon>
    </lineage>
</organism>
<evidence type="ECO:0000256" key="7">
    <source>
        <dbReference type="ARBA" id="ARBA00022553"/>
    </source>
</evidence>
<feature type="region of interest" description="Disordered" evidence="22">
    <location>
        <begin position="476"/>
        <end position="518"/>
    </location>
</feature>
<dbReference type="Proteomes" id="UP001610411">
    <property type="component" value="Unassembled WGS sequence"/>
</dbReference>
<feature type="region of interest" description="Disordered" evidence="22">
    <location>
        <begin position="308"/>
        <end position="330"/>
    </location>
</feature>
<evidence type="ECO:0000256" key="19">
    <source>
        <dbReference type="ARBA" id="ARBA00079155"/>
    </source>
</evidence>
<keyword evidence="12 24" id="KW-0418">Kinase</keyword>
<comment type="caution">
    <text evidence="24">The sequence shown here is derived from an EMBL/GenBank/DDBJ whole genome shotgun (WGS) entry which is preliminary data.</text>
</comment>
<keyword evidence="8" id="KW-1210">Necrosis</keyword>
<dbReference type="EMBL" id="JBFSEQ010000002">
    <property type="protein sequence ID" value="KAL2790099.1"/>
    <property type="molecule type" value="Genomic_DNA"/>
</dbReference>
<evidence type="ECO:0000256" key="11">
    <source>
        <dbReference type="ARBA" id="ARBA00022741"/>
    </source>
</evidence>
<gene>
    <name evidence="24" type="ORF">WCI35_005175</name>
</gene>
<dbReference type="InterPro" id="IPR051681">
    <property type="entry name" value="Ser/Thr_Kinases-Pseudokinases"/>
</dbReference>
<evidence type="ECO:0000256" key="15">
    <source>
        <dbReference type="ARBA" id="ARBA00023242"/>
    </source>
</evidence>
<dbReference type="InterPro" id="IPR000719">
    <property type="entry name" value="Prot_kinase_dom"/>
</dbReference>
<evidence type="ECO:0000256" key="13">
    <source>
        <dbReference type="ARBA" id="ARBA00022840"/>
    </source>
</evidence>
<feature type="compositionally biased region" description="Basic and acidic residues" evidence="22">
    <location>
        <begin position="371"/>
        <end position="380"/>
    </location>
</feature>
<keyword evidence="14" id="KW-0832">Ubl conjugation</keyword>
<dbReference type="GO" id="GO:0005634">
    <property type="term" value="C:nucleus"/>
    <property type="evidence" value="ECO:0007669"/>
    <property type="project" value="UniProtKB-SubCell"/>
</dbReference>
<keyword evidence="9" id="KW-0808">Transferase</keyword>
<dbReference type="GO" id="GO:0004674">
    <property type="term" value="F:protein serine/threonine kinase activity"/>
    <property type="evidence" value="ECO:0007669"/>
    <property type="project" value="UniProtKB-KW"/>
</dbReference>
<dbReference type="Gene3D" id="1.10.510.10">
    <property type="entry name" value="Transferase(Phosphotransferase) domain 1"/>
    <property type="match status" value="1"/>
</dbReference>
<dbReference type="PANTHER" id="PTHR44329:SF297">
    <property type="entry name" value="RECEPTOR-INTERACTING SERINE_THREONINE-PROTEIN KINASE 3"/>
    <property type="match status" value="1"/>
</dbReference>
<dbReference type="SUPFAM" id="SSF56112">
    <property type="entry name" value="Protein kinase-like (PK-like)"/>
    <property type="match status" value="1"/>
</dbReference>
<feature type="compositionally biased region" description="Polar residues" evidence="22">
    <location>
        <begin position="509"/>
        <end position="518"/>
    </location>
</feature>
<feature type="domain" description="Protein kinase" evidence="23">
    <location>
        <begin position="21"/>
        <end position="288"/>
    </location>
</feature>
<dbReference type="GO" id="GO:0006915">
    <property type="term" value="P:apoptotic process"/>
    <property type="evidence" value="ECO:0007669"/>
    <property type="project" value="UniProtKB-KW"/>
</dbReference>
<comment type="catalytic activity">
    <reaction evidence="16">
        <text>L-threonyl-[protein] + ATP = O-phospho-L-threonyl-[protein] + ADP + H(+)</text>
        <dbReference type="Rhea" id="RHEA:46608"/>
        <dbReference type="Rhea" id="RHEA-COMP:11060"/>
        <dbReference type="Rhea" id="RHEA-COMP:11605"/>
        <dbReference type="ChEBI" id="CHEBI:15378"/>
        <dbReference type="ChEBI" id="CHEBI:30013"/>
        <dbReference type="ChEBI" id="CHEBI:30616"/>
        <dbReference type="ChEBI" id="CHEBI:61977"/>
        <dbReference type="ChEBI" id="CHEBI:456216"/>
        <dbReference type="EC" id="2.7.11.1"/>
    </reaction>
</comment>
<evidence type="ECO:0000256" key="21">
    <source>
        <dbReference type="PROSITE-ProRule" id="PRU10141"/>
    </source>
</evidence>
<evidence type="ECO:0000313" key="25">
    <source>
        <dbReference type="Proteomes" id="UP001610411"/>
    </source>
</evidence>
<feature type="compositionally biased region" description="Gly residues" evidence="22">
    <location>
        <begin position="321"/>
        <end position="330"/>
    </location>
</feature>
<feature type="compositionally biased region" description="Polar residues" evidence="22">
    <location>
        <begin position="386"/>
        <end position="408"/>
    </location>
</feature>
<dbReference type="FunFam" id="1.10.510.10:FF:000661">
    <property type="entry name" value="Receptor-interacting serine/threonine-protein kinase 3"/>
    <property type="match status" value="1"/>
</dbReference>
<name>A0ABD2EVH4_DAUMA</name>
<dbReference type="InterPro" id="IPR008271">
    <property type="entry name" value="Ser/Thr_kinase_AS"/>
</dbReference>
<evidence type="ECO:0000256" key="14">
    <source>
        <dbReference type="ARBA" id="ARBA00022843"/>
    </source>
</evidence>
<evidence type="ECO:0000256" key="20">
    <source>
        <dbReference type="ARBA" id="ARBA00081897"/>
    </source>
</evidence>
<evidence type="ECO:0000259" key="23">
    <source>
        <dbReference type="PROSITE" id="PS50011"/>
    </source>
</evidence>